<sequence>MPPQSSSPCLATSVESTEPCAQTLVPMEYTDLEDVFKATKLPPHRPWDCSINLLPNAMPPKCQVYSLSNPESQAMKEYIDEALAAGYIRPSTSPAAAEFFFIEKRDGGL</sequence>
<dbReference type="SUPFAM" id="SSF56672">
    <property type="entry name" value="DNA/RNA polymerases"/>
    <property type="match status" value="1"/>
</dbReference>
<dbReference type="Gene3D" id="3.10.10.10">
    <property type="entry name" value="HIV Type 1 Reverse Transcriptase, subunit A, domain 1"/>
    <property type="match status" value="1"/>
</dbReference>
<evidence type="ECO:0000313" key="1">
    <source>
        <dbReference type="EMBL" id="KAK3506099.1"/>
    </source>
</evidence>
<organism evidence="1 2">
    <name type="scientific">Hemibagrus guttatus</name>
    <dbReference type="NCBI Taxonomy" id="175788"/>
    <lineage>
        <taxon>Eukaryota</taxon>
        <taxon>Metazoa</taxon>
        <taxon>Chordata</taxon>
        <taxon>Craniata</taxon>
        <taxon>Vertebrata</taxon>
        <taxon>Euteleostomi</taxon>
        <taxon>Actinopterygii</taxon>
        <taxon>Neopterygii</taxon>
        <taxon>Teleostei</taxon>
        <taxon>Ostariophysi</taxon>
        <taxon>Siluriformes</taxon>
        <taxon>Bagridae</taxon>
        <taxon>Hemibagrus</taxon>
    </lineage>
</organism>
<gene>
    <name evidence="1" type="ORF">QTP70_002763</name>
</gene>
<dbReference type="InterPro" id="IPR032567">
    <property type="entry name" value="RTL1-rel"/>
</dbReference>
<dbReference type="AlphaFoldDB" id="A0AAE0UGX1"/>
<dbReference type="Proteomes" id="UP001274896">
    <property type="component" value="Unassembled WGS sequence"/>
</dbReference>
<comment type="caution">
    <text evidence="1">The sequence shown here is derived from an EMBL/GenBank/DDBJ whole genome shotgun (WGS) entry which is preliminary data.</text>
</comment>
<name>A0AAE0UGX1_9TELE</name>
<dbReference type="PANTHER" id="PTHR15503">
    <property type="entry name" value="LDOC1 RELATED"/>
    <property type="match status" value="1"/>
</dbReference>
<evidence type="ECO:0000313" key="2">
    <source>
        <dbReference type="Proteomes" id="UP001274896"/>
    </source>
</evidence>
<reference evidence="1" key="1">
    <citation type="submission" date="2023-06" db="EMBL/GenBank/DDBJ databases">
        <title>Male Hemibagrus guttatus genome.</title>
        <authorList>
            <person name="Bian C."/>
        </authorList>
    </citation>
    <scope>NUCLEOTIDE SEQUENCE</scope>
    <source>
        <strain evidence="1">Male_cb2023</strain>
        <tissue evidence="1">Muscle</tissue>
    </source>
</reference>
<accession>A0AAE0UGX1</accession>
<keyword evidence="2" id="KW-1185">Reference proteome</keyword>
<dbReference type="EMBL" id="JAUCMX010000164">
    <property type="protein sequence ID" value="KAK3506099.1"/>
    <property type="molecule type" value="Genomic_DNA"/>
</dbReference>
<dbReference type="PANTHER" id="PTHR15503:SF22">
    <property type="entry name" value="TRANSPOSON TY3-I GAG POLYPROTEIN"/>
    <property type="match status" value="1"/>
</dbReference>
<protein>
    <submittedName>
        <fullName evidence="1">Uncharacterized protein</fullName>
    </submittedName>
</protein>
<proteinExistence type="predicted"/>
<dbReference type="InterPro" id="IPR043502">
    <property type="entry name" value="DNA/RNA_pol_sf"/>
</dbReference>